<feature type="compositionally biased region" description="Basic and acidic residues" evidence="2">
    <location>
        <begin position="456"/>
        <end position="465"/>
    </location>
</feature>
<evidence type="ECO:0008006" key="5">
    <source>
        <dbReference type="Google" id="ProtNLM"/>
    </source>
</evidence>
<accession>A0ABQ7KE46</accession>
<comment type="caution">
    <text evidence="3">The sequence shown here is derived from an EMBL/GenBank/DDBJ whole genome shotgun (WGS) entry which is preliminary data.</text>
</comment>
<dbReference type="Proteomes" id="UP001194696">
    <property type="component" value="Unassembled WGS sequence"/>
</dbReference>
<evidence type="ECO:0000313" key="4">
    <source>
        <dbReference type="Proteomes" id="UP001194696"/>
    </source>
</evidence>
<feature type="region of interest" description="Disordered" evidence="2">
    <location>
        <begin position="401"/>
        <end position="465"/>
    </location>
</feature>
<feature type="repeat" description="TPR" evidence="1">
    <location>
        <begin position="317"/>
        <end position="350"/>
    </location>
</feature>
<dbReference type="InterPro" id="IPR040201">
    <property type="entry name" value="Mrg3-like"/>
</dbReference>
<feature type="compositionally biased region" description="Low complexity" evidence="2">
    <location>
        <begin position="401"/>
        <end position="415"/>
    </location>
</feature>
<evidence type="ECO:0000256" key="1">
    <source>
        <dbReference type="PROSITE-ProRule" id="PRU00339"/>
    </source>
</evidence>
<keyword evidence="1" id="KW-0802">TPR repeat</keyword>
<dbReference type="PROSITE" id="PS50005">
    <property type="entry name" value="TPR"/>
    <property type="match status" value="1"/>
</dbReference>
<feature type="compositionally biased region" description="Low complexity" evidence="2">
    <location>
        <begin position="427"/>
        <end position="449"/>
    </location>
</feature>
<dbReference type="EMBL" id="JAAAIM010000049">
    <property type="protein sequence ID" value="KAG0296755.1"/>
    <property type="molecule type" value="Genomic_DNA"/>
</dbReference>
<evidence type="ECO:0000256" key="2">
    <source>
        <dbReference type="SAM" id="MobiDB-lite"/>
    </source>
</evidence>
<dbReference type="Gene3D" id="1.25.40.10">
    <property type="entry name" value="Tetratricopeptide repeat domain"/>
    <property type="match status" value="1"/>
</dbReference>
<name>A0ABQ7KE46_9FUNG</name>
<gene>
    <name evidence="3" type="ORF">BGZ96_008615</name>
</gene>
<keyword evidence="4" id="KW-1185">Reference proteome</keyword>
<protein>
    <recommendedName>
        <fullName evidence="5">TPR-like protein</fullName>
    </recommendedName>
</protein>
<dbReference type="PANTHER" id="PTHR28142">
    <property type="entry name" value="MITOCHONDRIAL INNER MEMBRANE I-AAA PROTEASE SUPERCOMPLEX SUBUNIT MGR3-RELATED"/>
    <property type="match status" value="1"/>
</dbReference>
<reference evidence="3 4" key="1">
    <citation type="journal article" date="2020" name="Fungal Divers.">
        <title>Resolving the Mortierellaceae phylogeny through synthesis of multi-gene phylogenetics and phylogenomics.</title>
        <authorList>
            <person name="Vandepol N."/>
            <person name="Liber J."/>
            <person name="Desiro A."/>
            <person name="Na H."/>
            <person name="Kennedy M."/>
            <person name="Barry K."/>
            <person name="Grigoriev I.V."/>
            <person name="Miller A.N."/>
            <person name="O'Donnell K."/>
            <person name="Stajich J.E."/>
            <person name="Bonito G."/>
        </authorList>
    </citation>
    <scope>NUCLEOTIDE SEQUENCE [LARGE SCALE GENOMIC DNA]</scope>
    <source>
        <strain evidence="3 4">AD045</strain>
    </source>
</reference>
<sequence length="557" mass="60741">MSSSRAFKDAATTLLASGSTFSRIRSITPATPLRNVRANTFGKQQRATTTTATATRGYASISTNTQPPIYTDSTIGLTPGARVIIATTRGVRNVLIVATSTLGLVLFAYTGAHAYLEQYKCPSPQGVSTEVQRCLHGAWVREEISPDPDVAELYLQKAVELARKDLETHYANRNKSKSKEESGVMDERLAFLEIEKDQALVEIQHRLARFYGRIGRDEQAATVWTRLWKLSEKENPRPYSTKQSSSSGLGSLFGGASVDRPLISQKDGIPYAKSAADCWMRMGEYEMAEEALAWTLSTLASTSTTPSSSSSCRIEEIGLLSTLGALYVRQAKFEYALSLFVKALQAVQDHRASQTDNNSVEATTTADEKKKAVLKEDKDMWYCREAILTQSIGETLYGAATRSPASSSSSSTTTTPAPPATTETKKSSSWKFWSSSSSSTSTSSTKSKTVPQQEQKSPEQVKKEEEALGWMQKALAMAKAKSGQHRDCDECAALGLNNLGLINEMEGKRDVASAQFKEAALHASLAQDYVGIDDYNRNIARLTDQINSDPESTSTPA</sequence>
<dbReference type="InterPro" id="IPR011990">
    <property type="entry name" value="TPR-like_helical_dom_sf"/>
</dbReference>
<organism evidence="3 4">
    <name type="scientific">Linnemannia gamsii</name>
    <dbReference type="NCBI Taxonomy" id="64522"/>
    <lineage>
        <taxon>Eukaryota</taxon>
        <taxon>Fungi</taxon>
        <taxon>Fungi incertae sedis</taxon>
        <taxon>Mucoromycota</taxon>
        <taxon>Mortierellomycotina</taxon>
        <taxon>Mortierellomycetes</taxon>
        <taxon>Mortierellales</taxon>
        <taxon>Mortierellaceae</taxon>
        <taxon>Linnemannia</taxon>
    </lineage>
</organism>
<proteinExistence type="predicted"/>
<dbReference type="PANTHER" id="PTHR28142:SF1">
    <property type="entry name" value="MITOCHONDRIAL INNER MEMBRANE I-AAA PROTEASE SUPERCOMPLEX SUBUNIT MGR3-RELATED"/>
    <property type="match status" value="1"/>
</dbReference>
<dbReference type="SUPFAM" id="SSF48452">
    <property type="entry name" value="TPR-like"/>
    <property type="match status" value="1"/>
</dbReference>
<evidence type="ECO:0000313" key="3">
    <source>
        <dbReference type="EMBL" id="KAG0296755.1"/>
    </source>
</evidence>
<dbReference type="InterPro" id="IPR019734">
    <property type="entry name" value="TPR_rpt"/>
</dbReference>